<dbReference type="EMBL" id="DF830086">
    <property type="protein sequence ID" value="GAK67560.1"/>
    <property type="molecule type" value="Genomic_DNA"/>
</dbReference>
<name>A0A081CLL4_PSEA2</name>
<accession>A0A081CLL4</accession>
<dbReference type="AlphaFoldDB" id="A0A081CLL4"/>
<dbReference type="GeneID" id="26306649"/>
<keyword evidence="2" id="KW-1185">Reference proteome</keyword>
<evidence type="ECO:0000313" key="1">
    <source>
        <dbReference type="EMBL" id="GAK67560.1"/>
    </source>
</evidence>
<dbReference type="HOGENOM" id="CLU_1532341_0_0_1"/>
<evidence type="ECO:0000313" key="2">
    <source>
        <dbReference type="Proteomes" id="UP000053758"/>
    </source>
</evidence>
<organism evidence="1 2">
    <name type="scientific">Pseudozyma antarctica</name>
    <name type="common">Yeast</name>
    <name type="synonym">Candida antarctica</name>
    <dbReference type="NCBI Taxonomy" id="84753"/>
    <lineage>
        <taxon>Eukaryota</taxon>
        <taxon>Fungi</taxon>
        <taxon>Dikarya</taxon>
        <taxon>Basidiomycota</taxon>
        <taxon>Ustilaginomycotina</taxon>
        <taxon>Ustilaginomycetes</taxon>
        <taxon>Ustilaginales</taxon>
        <taxon>Ustilaginaceae</taxon>
        <taxon>Moesziomyces</taxon>
    </lineage>
</organism>
<dbReference type="RefSeq" id="XP_014654208.1">
    <property type="nucleotide sequence ID" value="XM_014798722.1"/>
</dbReference>
<dbReference type="Proteomes" id="UP000053758">
    <property type="component" value="Unassembled WGS sequence"/>
</dbReference>
<reference evidence="2" key="1">
    <citation type="journal article" date="2014" name="Genome Announc.">
        <title>Draft Genome Sequence of the Yeast Pseudozyma antarctica Type Strain JCM10317, a Producer of the Glycolipid Biosurfactants, Mannosylerythritol Lipids.</title>
        <authorList>
            <person name="Saika A."/>
            <person name="Koike H."/>
            <person name="Hori T."/>
            <person name="Fukuoka T."/>
            <person name="Sato S."/>
            <person name="Habe H."/>
            <person name="Kitamoto D."/>
            <person name="Morita T."/>
        </authorList>
    </citation>
    <scope>NUCLEOTIDE SEQUENCE [LARGE SCALE GENOMIC DNA]</scope>
    <source>
        <strain evidence="2">JCM 10317</strain>
    </source>
</reference>
<gene>
    <name evidence="1" type="ORF">PAN0_019d5788</name>
</gene>
<sequence length="175" mass="19428">MIAVCLLSCGLLMPSHCAPAHQEAMRVRINDETSVPVELESAHAFTLCIGYRETALVTGLDTEFGWSLSWNPHWAPGAFALYTGLSQQAIMAIHHQDENRRDIDSVYAEHNNPFNARDYFGACALAKQGGRTTYSAQDMPTKVRLAPIEVTRLTVWNRGQDTPMWLHAGFASVSH</sequence>
<proteinExistence type="predicted"/>
<protein>
    <submittedName>
        <fullName evidence="1">Uncharacterized protein</fullName>
    </submittedName>
</protein>